<feature type="region of interest" description="Disordered" evidence="1">
    <location>
        <begin position="1"/>
        <end position="37"/>
    </location>
</feature>
<keyword evidence="3" id="KW-1185">Reference proteome</keyword>
<evidence type="ECO:0000313" key="2">
    <source>
        <dbReference type="EMBL" id="EMI56239.1"/>
    </source>
</evidence>
<evidence type="ECO:0000256" key="1">
    <source>
        <dbReference type="SAM" id="MobiDB-lite"/>
    </source>
</evidence>
<comment type="caution">
    <text evidence="2">The sequence shown here is derived from an EMBL/GenBank/DDBJ whole genome shotgun (WGS) entry which is preliminary data.</text>
</comment>
<accession>M5U4R1</accession>
<proteinExistence type="predicted"/>
<dbReference type="PATRIC" id="fig|1263870.3.peg.2464"/>
<reference evidence="2 3" key="1">
    <citation type="journal article" date="2013" name="Mar. Genomics">
        <title>Expression of sulfatases in Rhodopirellula baltica and the diversity of sulfatases in the genus Rhodopirellula.</title>
        <authorList>
            <person name="Wegner C.E."/>
            <person name="Richter-Heitmann T."/>
            <person name="Klindworth A."/>
            <person name="Klockow C."/>
            <person name="Richter M."/>
            <person name="Achstetter T."/>
            <person name="Glockner F.O."/>
            <person name="Harder J."/>
        </authorList>
    </citation>
    <scope>NUCLEOTIDE SEQUENCE [LARGE SCALE GENOMIC DNA]</scope>
    <source>
        <strain evidence="2 3">SM41</strain>
    </source>
</reference>
<sequence length="63" mass="6984">MNSSGRDISKRIGSRQDRRTTPVENGKSTKLRRPRQVGAFVRLAKHHGSERFAGQILLPSGAI</sequence>
<name>M5U4R1_9BACT</name>
<organism evidence="2 3">
    <name type="scientific">Rhodopirellula sallentina SM41</name>
    <dbReference type="NCBI Taxonomy" id="1263870"/>
    <lineage>
        <taxon>Bacteria</taxon>
        <taxon>Pseudomonadati</taxon>
        <taxon>Planctomycetota</taxon>
        <taxon>Planctomycetia</taxon>
        <taxon>Pirellulales</taxon>
        <taxon>Pirellulaceae</taxon>
        <taxon>Rhodopirellula</taxon>
    </lineage>
</organism>
<evidence type="ECO:0000313" key="3">
    <source>
        <dbReference type="Proteomes" id="UP000011885"/>
    </source>
</evidence>
<protein>
    <submittedName>
        <fullName evidence="2">Uncharacterized protein</fullName>
    </submittedName>
</protein>
<dbReference type="Proteomes" id="UP000011885">
    <property type="component" value="Unassembled WGS sequence"/>
</dbReference>
<dbReference type="EMBL" id="ANOH01000160">
    <property type="protein sequence ID" value="EMI56239.1"/>
    <property type="molecule type" value="Genomic_DNA"/>
</dbReference>
<feature type="compositionally biased region" description="Basic and acidic residues" evidence="1">
    <location>
        <begin position="7"/>
        <end position="21"/>
    </location>
</feature>
<gene>
    <name evidence="2" type="ORF">RSSM_02315</name>
</gene>
<dbReference type="AlphaFoldDB" id="M5U4R1"/>